<keyword evidence="7" id="KW-1185">Reference proteome</keyword>
<name>A0A2S0NDD1_9HYPH</name>
<dbReference type="GO" id="GO:0003955">
    <property type="term" value="F:NAD(P)H dehydrogenase (quinone) activity"/>
    <property type="evidence" value="ECO:0007669"/>
    <property type="project" value="TreeGrafter"/>
</dbReference>
<reference evidence="6 7" key="1">
    <citation type="submission" date="2018-03" db="EMBL/GenBank/DDBJ databases">
        <title>Genome sequencing of Phreatobacter sp.</title>
        <authorList>
            <person name="Kim S.-J."/>
            <person name="Heo J."/>
            <person name="Kwon S.-W."/>
        </authorList>
    </citation>
    <scope>NUCLEOTIDE SEQUENCE [LARGE SCALE GENOMIC DNA]</scope>
    <source>
        <strain evidence="6 7">S-12</strain>
    </source>
</reference>
<dbReference type="InterPro" id="IPR016156">
    <property type="entry name" value="FAD/NAD-linked_Rdtase_dimer_sf"/>
</dbReference>
<dbReference type="EMBL" id="CP027668">
    <property type="protein sequence ID" value="AVO45941.1"/>
    <property type="molecule type" value="Genomic_DNA"/>
</dbReference>
<evidence type="ECO:0000256" key="2">
    <source>
        <dbReference type="ARBA" id="ARBA00022630"/>
    </source>
</evidence>
<dbReference type="PANTHER" id="PTHR43014:SF2">
    <property type="entry name" value="MERCURIC REDUCTASE"/>
    <property type="match status" value="1"/>
</dbReference>
<dbReference type="SUPFAM" id="SSF51905">
    <property type="entry name" value="FAD/NAD(P)-binding domain"/>
    <property type="match status" value="1"/>
</dbReference>
<dbReference type="GO" id="GO:0050660">
    <property type="term" value="F:flavin adenine dinucleotide binding"/>
    <property type="evidence" value="ECO:0007669"/>
    <property type="project" value="TreeGrafter"/>
</dbReference>
<comment type="cofactor">
    <cofactor evidence="1">
        <name>FAD</name>
        <dbReference type="ChEBI" id="CHEBI:57692"/>
    </cofactor>
</comment>
<dbReference type="Gene3D" id="3.50.50.60">
    <property type="entry name" value="FAD/NAD(P)-binding domain"/>
    <property type="match status" value="2"/>
</dbReference>
<dbReference type="Proteomes" id="UP000237889">
    <property type="component" value="Chromosome"/>
</dbReference>
<evidence type="ECO:0000259" key="4">
    <source>
        <dbReference type="Pfam" id="PF02852"/>
    </source>
</evidence>
<dbReference type="InterPro" id="IPR023753">
    <property type="entry name" value="FAD/NAD-binding_dom"/>
</dbReference>
<evidence type="ECO:0000313" key="7">
    <source>
        <dbReference type="Proteomes" id="UP000237889"/>
    </source>
</evidence>
<proteinExistence type="predicted"/>
<protein>
    <recommendedName>
        <fullName evidence="8">Dihydrolipoamide dehydrogenase</fullName>
    </recommendedName>
</protein>
<dbReference type="InterPro" id="IPR004099">
    <property type="entry name" value="Pyr_nucl-diS_OxRdtase_dimer"/>
</dbReference>
<dbReference type="KEGG" id="phr:C6569_13150"/>
<dbReference type="OrthoDB" id="9781772at2"/>
<dbReference type="Pfam" id="PF02852">
    <property type="entry name" value="Pyr_redox_dim"/>
    <property type="match status" value="1"/>
</dbReference>
<evidence type="ECO:0000313" key="6">
    <source>
        <dbReference type="EMBL" id="AVO45941.1"/>
    </source>
</evidence>
<dbReference type="SUPFAM" id="SSF55424">
    <property type="entry name" value="FAD/NAD-linked reductases, dimerisation (C-terminal) domain"/>
    <property type="match status" value="1"/>
</dbReference>
<dbReference type="PRINTS" id="PR00411">
    <property type="entry name" value="PNDRDTASEI"/>
</dbReference>
<dbReference type="RefSeq" id="WP_106749282.1">
    <property type="nucleotide sequence ID" value="NZ_CP027668.1"/>
</dbReference>
<feature type="domain" description="Pyridine nucleotide-disulphide oxidoreductase dimerisation" evidence="4">
    <location>
        <begin position="336"/>
        <end position="434"/>
    </location>
</feature>
<dbReference type="AlphaFoldDB" id="A0A2S0NDD1"/>
<feature type="domain" description="FAD/NAD(P)-binding" evidence="5">
    <location>
        <begin position="14"/>
        <end position="299"/>
    </location>
</feature>
<keyword evidence="3" id="KW-0274">FAD</keyword>
<organism evidence="6 7">
    <name type="scientific">Phreatobacter cathodiphilus</name>
    <dbReference type="NCBI Taxonomy" id="1868589"/>
    <lineage>
        <taxon>Bacteria</taxon>
        <taxon>Pseudomonadati</taxon>
        <taxon>Pseudomonadota</taxon>
        <taxon>Alphaproteobacteria</taxon>
        <taxon>Hyphomicrobiales</taxon>
        <taxon>Phreatobacteraceae</taxon>
        <taxon>Phreatobacter</taxon>
    </lineage>
</organism>
<evidence type="ECO:0000259" key="5">
    <source>
        <dbReference type="Pfam" id="PF07992"/>
    </source>
</evidence>
<accession>A0A2S0NDD1</accession>
<evidence type="ECO:0008006" key="8">
    <source>
        <dbReference type="Google" id="ProtNLM"/>
    </source>
</evidence>
<gene>
    <name evidence="6" type="ORF">C6569_13150</name>
</gene>
<dbReference type="Gene3D" id="3.30.390.30">
    <property type="match status" value="1"/>
</dbReference>
<dbReference type="PANTHER" id="PTHR43014">
    <property type="entry name" value="MERCURIC REDUCTASE"/>
    <property type="match status" value="1"/>
</dbReference>
<dbReference type="InterPro" id="IPR036188">
    <property type="entry name" value="FAD/NAD-bd_sf"/>
</dbReference>
<dbReference type="Pfam" id="PF07992">
    <property type="entry name" value="Pyr_redox_2"/>
    <property type="match status" value="1"/>
</dbReference>
<evidence type="ECO:0000256" key="1">
    <source>
        <dbReference type="ARBA" id="ARBA00001974"/>
    </source>
</evidence>
<dbReference type="PRINTS" id="PR00368">
    <property type="entry name" value="FADPNR"/>
</dbReference>
<sequence>MSSPSSLLPLETVDTCIVGADPGGLSLAMGLAAAGTSVAVVLPPGGGLTLQDLALRLAVLRTATAGDASGTWSDVKRRITAAVGSQAVNGAPRRLASAGIRVIEGTATFTGPRSLAAGGRAVEARRFVLALGSAPRLPAVPGLDAVPVLTPDTVWDLDALPVHLAVVGGDAAALTLAQGVRRLGARVTLFAPENLLPGHDPDMAAALRDRLLTDGVTLFEQARVTGLERRDEGIVLTASRGGEDGALAASHVLASAGRLPALDGLDLEAAGVTHGPAGIAVDGALATANRRILAIGEASDPAADAGLSERQAALLAPHILLRRAVRAGDLLPIRSVATSPALVEIGSGEAEARRRDPRCRVLRLPIGESPAAHVGGSPEGHVKLIVSAKGRLLGAAILAAEAPAIAAPIALAMGKGLGVHDLAAIQLPYPGVSDIGKRTALAYFSNRLSNPWIRRTIRLLRWLG</sequence>
<keyword evidence="2" id="KW-0285">Flavoprotein</keyword>
<evidence type="ECO:0000256" key="3">
    <source>
        <dbReference type="ARBA" id="ARBA00022827"/>
    </source>
</evidence>